<evidence type="ECO:0000313" key="3">
    <source>
        <dbReference type="Proteomes" id="UP000016088"/>
    </source>
</evidence>
<evidence type="ECO:0000313" key="2">
    <source>
        <dbReference type="EMBL" id="EPX70745.1"/>
    </source>
</evidence>
<organism evidence="2 3">
    <name type="scientific">Schizosaccharomyces octosporus (strain yFS286)</name>
    <name type="common">Fission yeast</name>
    <name type="synonym">Octosporomyces octosporus</name>
    <dbReference type="NCBI Taxonomy" id="483514"/>
    <lineage>
        <taxon>Eukaryota</taxon>
        <taxon>Fungi</taxon>
        <taxon>Dikarya</taxon>
        <taxon>Ascomycota</taxon>
        <taxon>Taphrinomycotina</taxon>
        <taxon>Schizosaccharomycetes</taxon>
        <taxon>Schizosaccharomycetales</taxon>
        <taxon>Schizosaccharomycetaceae</taxon>
        <taxon>Schizosaccharomyces</taxon>
    </lineage>
</organism>
<dbReference type="AlphaFoldDB" id="S9QWQ5"/>
<protein>
    <submittedName>
        <fullName evidence="2">Uncharacterized protein</fullName>
    </submittedName>
</protein>
<dbReference type="GeneID" id="25033176"/>
<dbReference type="OMA" id="IDESAYM"/>
<gene>
    <name evidence="2" type="ORF">SOCG_04212</name>
</gene>
<dbReference type="Proteomes" id="UP000016088">
    <property type="component" value="Unassembled WGS sequence"/>
</dbReference>
<sequence>MNDPEEYFQKLNNTMLAVNNKHNQIRISPQKARAQRDAWRCFRDMTRTQNEKLQTTRRESKWNKQRGGSVEMNRFIDQNTQQEHEKQLELASEEYVLDPADMDDVQEENFQEFPPEYR</sequence>
<dbReference type="EMBL" id="KE503208">
    <property type="protein sequence ID" value="EPX70745.1"/>
    <property type="molecule type" value="Genomic_DNA"/>
</dbReference>
<feature type="compositionally biased region" description="Acidic residues" evidence="1">
    <location>
        <begin position="91"/>
        <end position="110"/>
    </location>
</feature>
<feature type="compositionally biased region" description="Basic and acidic residues" evidence="1">
    <location>
        <begin position="50"/>
        <end position="62"/>
    </location>
</feature>
<accession>S9QWQ5</accession>
<dbReference type="HOGENOM" id="CLU_2074499_0_0_1"/>
<name>S9QWQ5_SCHOY</name>
<feature type="region of interest" description="Disordered" evidence="1">
    <location>
        <begin position="50"/>
        <end position="118"/>
    </location>
</feature>
<keyword evidence="3" id="KW-1185">Reference proteome</keyword>
<dbReference type="VEuPathDB" id="FungiDB:SOCG_04212"/>
<proteinExistence type="predicted"/>
<dbReference type="OrthoDB" id="5356631at2759"/>
<dbReference type="RefSeq" id="XP_013020508.1">
    <property type="nucleotide sequence ID" value="XM_013165054.1"/>
</dbReference>
<evidence type="ECO:0000256" key="1">
    <source>
        <dbReference type="SAM" id="MobiDB-lite"/>
    </source>
</evidence>
<reference evidence="2 3" key="1">
    <citation type="journal article" date="2011" name="Science">
        <title>Comparative functional genomics of the fission yeasts.</title>
        <authorList>
            <person name="Rhind N."/>
            <person name="Chen Z."/>
            <person name="Yassour M."/>
            <person name="Thompson D.A."/>
            <person name="Haas B.J."/>
            <person name="Habib N."/>
            <person name="Wapinski I."/>
            <person name="Roy S."/>
            <person name="Lin M.F."/>
            <person name="Heiman D.I."/>
            <person name="Young S.K."/>
            <person name="Furuya K."/>
            <person name="Guo Y."/>
            <person name="Pidoux A."/>
            <person name="Chen H.M."/>
            <person name="Robbertse B."/>
            <person name="Goldberg J.M."/>
            <person name="Aoki K."/>
            <person name="Bayne E.H."/>
            <person name="Berlin A.M."/>
            <person name="Desjardins C.A."/>
            <person name="Dobbs E."/>
            <person name="Dukaj L."/>
            <person name="Fan L."/>
            <person name="FitzGerald M.G."/>
            <person name="French C."/>
            <person name="Gujja S."/>
            <person name="Hansen K."/>
            <person name="Keifenheim D."/>
            <person name="Levin J.Z."/>
            <person name="Mosher R.A."/>
            <person name="Mueller C.A."/>
            <person name="Pfiffner J."/>
            <person name="Priest M."/>
            <person name="Russ C."/>
            <person name="Smialowska A."/>
            <person name="Swoboda P."/>
            <person name="Sykes S.M."/>
            <person name="Vaughn M."/>
            <person name="Vengrova S."/>
            <person name="Yoder R."/>
            <person name="Zeng Q."/>
            <person name="Allshire R."/>
            <person name="Baulcombe D."/>
            <person name="Birren B.W."/>
            <person name="Brown W."/>
            <person name="Ekwall K."/>
            <person name="Kellis M."/>
            <person name="Leatherwood J."/>
            <person name="Levin H."/>
            <person name="Margalit H."/>
            <person name="Martienssen R."/>
            <person name="Nieduszynski C.A."/>
            <person name="Spatafora J.W."/>
            <person name="Friedman N."/>
            <person name="Dalgaard J.Z."/>
            <person name="Baumann P."/>
            <person name="Niki H."/>
            <person name="Regev A."/>
            <person name="Nusbaum C."/>
        </authorList>
    </citation>
    <scope>NUCLEOTIDE SEQUENCE [LARGE SCALE GENOMIC DNA]</scope>
    <source>
        <strain evidence="3">yFS286</strain>
    </source>
</reference>